<keyword evidence="2" id="KW-1185">Reference proteome</keyword>
<dbReference type="Proteomes" id="UP000028664">
    <property type="component" value="Segment"/>
</dbReference>
<dbReference type="EMBL" id="KM051843">
    <property type="protein sequence ID" value="AII27920.1"/>
    <property type="molecule type" value="Genomic_DNA"/>
</dbReference>
<protein>
    <submittedName>
        <fullName evidence="1">Uncharacterized protein</fullName>
    </submittedName>
</protein>
<accession>A0A076GD62</accession>
<sequence>MTKEANTIWRITEEDVRMIARQQYPNASEETIERVVNDAHKHFTLPDWVEAVESFIDGYIEEGDDE</sequence>
<proteinExistence type="predicted"/>
<dbReference type="GeneID" id="20283306"/>
<dbReference type="KEGG" id="vg:20283306"/>
<reference evidence="1 2" key="1">
    <citation type="submission" date="2014-06" db="EMBL/GenBank/DDBJ databases">
        <title>Bioinformatic genomic analysis of Bacillus phage Bobb.</title>
        <authorList>
            <person name="Lewis H.M.N."/>
            <person name="Temple L."/>
            <person name="Barth R.N."/>
            <person name="Bowles K.M."/>
            <person name="Churchin D.I."/>
            <person name="Scott-Croshaw C."/>
            <person name="Glasgow G.H."/>
            <person name="Gloe M.W."/>
            <person name="McGough T.M."/>
            <person name="Nutbrown S.A."/>
            <person name="Romulus S.R."/>
            <person name="Sanders K.A.M."/>
            <person name="Diachok C.R."/>
            <person name="Serigano J.P."/>
            <person name="Shin D."/>
            <person name="Suresh M.H."/>
            <person name="Conner A.R.N."/>
            <person name="Korba R.M."/>
            <person name="Livermore R.J."/>
            <person name="Rohlf M.B."/>
            <person name="Utterback S.D."/>
            <person name="Wilson V.E."/>
        </authorList>
    </citation>
    <scope>NUCLEOTIDE SEQUENCE [LARGE SCALE GENOMIC DNA]</scope>
</reference>
<evidence type="ECO:0000313" key="2">
    <source>
        <dbReference type="Proteomes" id="UP000028664"/>
    </source>
</evidence>
<organism evidence="1 2">
    <name type="scientific">Bacillus phage Bobb</name>
    <dbReference type="NCBI Taxonomy" id="1527469"/>
    <lineage>
        <taxon>Viruses</taxon>
        <taxon>Duplodnaviria</taxon>
        <taxon>Heunggongvirae</taxon>
        <taxon>Uroviricota</taxon>
        <taxon>Caudoviricetes</taxon>
        <taxon>Herelleviridae</taxon>
        <taxon>Bastillevirinae</taxon>
        <taxon>Agatevirus</taxon>
        <taxon>Agatevirus bobb</taxon>
    </lineage>
</organism>
<evidence type="ECO:0000313" key="1">
    <source>
        <dbReference type="EMBL" id="AII27920.1"/>
    </source>
</evidence>
<name>A0A076GD62_9CAUD</name>
<dbReference type="RefSeq" id="YP_009056288.1">
    <property type="nucleotide sequence ID" value="NC_024792.1"/>
</dbReference>